<protein>
    <submittedName>
        <fullName evidence="1">Uncharacterized protein</fullName>
    </submittedName>
</protein>
<name>A0A397AVB6_APHAT</name>
<dbReference type="EMBL" id="QUSZ01004992">
    <property type="protein sequence ID" value="RHY11700.1"/>
    <property type="molecule type" value="Genomic_DNA"/>
</dbReference>
<gene>
    <name evidence="1" type="ORF">DYB36_000097</name>
</gene>
<dbReference type="AlphaFoldDB" id="A0A397AVB6"/>
<organism evidence="1 2">
    <name type="scientific">Aphanomyces astaci</name>
    <name type="common">Crayfish plague agent</name>
    <dbReference type="NCBI Taxonomy" id="112090"/>
    <lineage>
        <taxon>Eukaryota</taxon>
        <taxon>Sar</taxon>
        <taxon>Stramenopiles</taxon>
        <taxon>Oomycota</taxon>
        <taxon>Saprolegniomycetes</taxon>
        <taxon>Saprolegniales</taxon>
        <taxon>Verrucalvaceae</taxon>
        <taxon>Aphanomyces</taxon>
    </lineage>
</organism>
<evidence type="ECO:0000313" key="1">
    <source>
        <dbReference type="EMBL" id="RHY11700.1"/>
    </source>
</evidence>
<dbReference type="Proteomes" id="UP000265427">
    <property type="component" value="Unassembled WGS sequence"/>
</dbReference>
<accession>A0A397AVB6</accession>
<comment type="caution">
    <text evidence="1">The sequence shown here is derived from an EMBL/GenBank/DDBJ whole genome shotgun (WGS) entry which is preliminary data.</text>
</comment>
<proteinExistence type="predicted"/>
<evidence type="ECO:0000313" key="2">
    <source>
        <dbReference type="Proteomes" id="UP000265427"/>
    </source>
</evidence>
<reference evidence="1 2" key="1">
    <citation type="submission" date="2018-08" db="EMBL/GenBank/DDBJ databases">
        <title>Aphanomyces genome sequencing and annotation.</title>
        <authorList>
            <person name="Minardi D."/>
            <person name="Oidtmann B."/>
            <person name="Van Der Giezen M."/>
            <person name="Studholme D.J."/>
        </authorList>
    </citation>
    <scope>NUCLEOTIDE SEQUENCE [LARGE SCALE GENOMIC DNA]</scope>
    <source>
        <strain evidence="1 2">Kv</strain>
    </source>
</reference>
<sequence>MATVFYPYEWLASVVDIVHCVWLRKDVGRLLGEAGSEALDMLLVLRQLPLQALALPLLSRGLAGFPLGDLVGCLSSQGEIDVVHDRLHRLQLMLDIYGFVHFKIMHNFEGVGHSLGRRLGRRWKI</sequence>